<keyword evidence="7 10" id="KW-0694">RNA-binding</keyword>
<comment type="subcellular location">
    <subcellularLocation>
        <location evidence="1">Nucleus</location>
        <location evidence="1">Nucleolus</location>
    </subcellularLocation>
</comment>
<dbReference type="CDD" id="cd18787">
    <property type="entry name" value="SF2_C_DEAD"/>
    <property type="match status" value="1"/>
</dbReference>
<evidence type="ECO:0000259" key="13">
    <source>
        <dbReference type="PROSITE" id="PS51194"/>
    </source>
</evidence>
<evidence type="ECO:0000259" key="14">
    <source>
        <dbReference type="PROSITE" id="PS51195"/>
    </source>
</evidence>
<evidence type="ECO:0000256" key="7">
    <source>
        <dbReference type="ARBA" id="ARBA00022884"/>
    </source>
</evidence>
<comment type="domain">
    <text evidence="10">The Q motif is unique to and characteristic of the DEAD box family of RNA helicases and controls ATP binding and hydrolysis.</text>
</comment>
<dbReference type="SMART" id="SM00490">
    <property type="entry name" value="HELICc"/>
    <property type="match status" value="1"/>
</dbReference>
<dbReference type="GO" id="GO:0003724">
    <property type="term" value="F:RNA helicase activity"/>
    <property type="evidence" value="ECO:0007669"/>
    <property type="project" value="UniProtKB-EC"/>
</dbReference>
<evidence type="ECO:0000313" key="16">
    <source>
        <dbReference type="Proteomes" id="UP000326340"/>
    </source>
</evidence>
<comment type="caution">
    <text evidence="15">The sequence shown here is derived from an EMBL/GenBank/DDBJ whole genome shotgun (WGS) entry which is preliminary data.</text>
</comment>
<dbReference type="InterPro" id="IPR001650">
    <property type="entry name" value="Helicase_C-like"/>
</dbReference>
<dbReference type="Pfam" id="PF00271">
    <property type="entry name" value="Helicase_C"/>
    <property type="match status" value="1"/>
</dbReference>
<dbReference type="PROSITE" id="PS00039">
    <property type="entry name" value="DEAD_ATP_HELICASE"/>
    <property type="match status" value="1"/>
</dbReference>
<evidence type="ECO:0000256" key="10">
    <source>
        <dbReference type="RuleBase" id="RU365068"/>
    </source>
</evidence>
<keyword evidence="2" id="KW-0698">rRNA processing</keyword>
<feature type="domain" description="DEAD-box RNA helicase Q" evidence="14">
    <location>
        <begin position="215"/>
        <end position="243"/>
    </location>
</feature>
<feature type="domain" description="Helicase ATP-binding" evidence="12">
    <location>
        <begin position="246"/>
        <end position="453"/>
    </location>
</feature>
<feature type="compositionally biased region" description="Basic and acidic residues" evidence="11">
    <location>
        <begin position="114"/>
        <end position="125"/>
    </location>
</feature>
<dbReference type="EMBL" id="PUHP01000427">
    <property type="protein sequence ID" value="TQN70114.1"/>
    <property type="molecule type" value="Genomic_DNA"/>
</dbReference>
<dbReference type="GO" id="GO:0016787">
    <property type="term" value="F:hydrolase activity"/>
    <property type="evidence" value="ECO:0007669"/>
    <property type="project" value="UniProtKB-KW"/>
</dbReference>
<dbReference type="GO" id="GO:0003723">
    <property type="term" value="F:RNA binding"/>
    <property type="evidence" value="ECO:0007669"/>
    <property type="project" value="UniProtKB-UniRule"/>
</dbReference>
<feature type="short sequence motif" description="Q motif" evidence="8">
    <location>
        <begin position="215"/>
        <end position="243"/>
    </location>
</feature>
<evidence type="ECO:0000256" key="11">
    <source>
        <dbReference type="SAM" id="MobiDB-lite"/>
    </source>
</evidence>
<name>A0A5Q4BUV3_9PEZI</name>
<dbReference type="Pfam" id="PF00270">
    <property type="entry name" value="DEAD"/>
    <property type="match status" value="1"/>
</dbReference>
<evidence type="ECO:0000313" key="15">
    <source>
        <dbReference type="EMBL" id="TQN70114.1"/>
    </source>
</evidence>
<keyword evidence="3 9" id="KW-0547">Nucleotide-binding</keyword>
<dbReference type="InterPro" id="IPR014001">
    <property type="entry name" value="Helicase_ATP-bd"/>
</dbReference>
<dbReference type="SUPFAM" id="SSF52540">
    <property type="entry name" value="P-loop containing nucleoside triphosphate hydrolases"/>
    <property type="match status" value="1"/>
</dbReference>
<comment type="catalytic activity">
    <reaction evidence="10">
        <text>ATP + H2O = ADP + phosphate + H(+)</text>
        <dbReference type="Rhea" id="RHEA:13065"/>
        <dbReference type="ChEBI" id="CHEBI:15377"/>
        <dbReference type="ChEBI" id="CHEBI:15378"/>
        <dbReference type="ChEBI" id="CHEBI:30616"/>
        <dbReference type="ChEBI" id="CHEBI:43474"/>
        <dbReference type="ChEBI" id="CHEBI:456216"/>
        <dbReference type="EC" id="3.6.4.13"/>
    </reaction>
</comment>
<gene>
    <name evidence="15" type="primary">MAK5</name>
    <name evidence="15" type="ORF">CSHISOI_05367</name>
</gene>
<dbReference type="PANTHER" id="PTHR24031">
    <property type="entry name" value="RNA HELICASE"/>
    <property type="match status" value="1"/>
</dbReference>
<dbReference type="InterPro" id="IPR011545">
    <property type="entry name" value="DEAD/DEAH_box_helicase_dom"/>
</dbReference>
<keyword evidence="16" id="KW-1185">Reference proteome</keyword>
<dbReference type="Gene3D" id="3.40.50.300">
    <property type="entry name" value="P-loop containing nucleotide triphosphate hydrolases"/>
    <property type="match status" value="2"/>
</dbReference>
<comment type="function">
    <text evidence="10">RNA helicase.</text>
</comment>
<evidence type="ECO:0000259" key="12">
    <source>
        <dbReference type="PROSITE" id="PS51192"/>
    </source>
</evidence>
<sequence length="784" mass="86671">MQHKRKQQPSEAGQNPLKRQKSTTNQKNAPSRKRKVAASALPWKTVEVPEMFDDAEGFYGLEVIEGVDVIKDGENIEFVAAIPSGDDEKKQNDNDGDEFEGFSDSEPAPAQPETVKEEAKKDSKAAPKKTKKEKKAANAEQQAKDDKPADNPADKTDETDAGDPPTEESKDKKKKNKKEKKQKKTQPKPEDAQLENSDFTALEKAEEAEEDLDMTPWVDLGLSPATVSAIAKLKFAKPTKIQASTIPKILAGHDVIGKASTGSGKTLAFSIPIVEDWLDKYEEKADGGKPEKPDNTPLALILSPTRELAHQITNHIKNLCAGLVNAPFVCSVTGGLSVFKQQRQLAKADIVIGTPGRLWEVISGSRELLAGFRQIRYLVVDEADRLLSEGHFKEAGEILDALDREVIEEDDDDDDDDDDEKNLSARQTLVFSATFHQGLQQKLAGKGKWGLMSEEESMEYLLKKLNFREEKPKFIDVNPAKQMASGLKEGLIECGGMEKDLYLYTVILLNPNRRTLVFTNSISAVRRLAPFLQNLNINATALHSQMAQKARLRSVEKFTATKPNTTAVLIATDVAARGLDIPGIDQVIHYHVPRAADMYVHRSGRTARAERTGLSILLCGPEEVVPTRRLAAKVHAGQASKKKYFMRTIDVDRRIASRLKPRVDLAKKLTDATLAKEKGTKDEDWVKAAAEELGVEYDSEELDKAGSWTGRGSQRKKKQQEDKNITKAEMGAMRAQLRELLSRRVNSGVSEKYITSGSIDVEELLRGGTGDFLGKVDGLDLEDL</sequence>
<dbReference type="GO" id="GO:0005524">
    <property type="term" value="F:ATP binding"/>
    <property type="evidence" value="ECO:0007669"/>
    <property type="project" value="UniProtKB-UniRule"/>
</dbReference>
<proteinExistence type="inferred from homology"/>
<keyword evidence="5 9" id="KW-0347">Helicase</keyword>
<evidence type="ECO:0000256" key="2">
    <source>
        <dbReference type="ARBA" id="ARBA00022552"/>
    </source>
</evidence>
<dbReference type="GO" id="GO:0005730">
    <property type="term" value="C:nucleolus"/>
    <property type="evidence" value="ECO:0007669"/>
    <property type="project" value="UniProtKB-SubCell"/>
</dbReference>
<feature type="compositionally biased region" description="Basic residues" evidence="11">
    <location>
        <begin position="172"/>
        <end position="186"/>
    </location>
</feature>
<feature type="region of interest" description="Disordered" evidence="11">
    <location>
        <begin position="80"/>
        <end position="197"/>
    </location>
</feature>
<feature type="region of interest" description="Disordered" evidence="11">
    <location>
        <begin position="1"/>
        <end position="45"/>
    </location>
</feature>
<evidence type="ECO:0000256" key="5">
    <source>
        <dbReference type="ARBA" id="ARBA00022806"/>
    </source>
</evidence>
<dbReference type="EC" id="3.6.4.13" evidence="10"/>
<dbReference type="PROSITE" id="PS51195">
    <property type="entry name" value="Q_MOTIF"/>
    <property type="match status" value="1"/>
</dbReference>
<feature type="domain" description="Helicase C-terminal" evidence="13">
    <location>
        <begin position="500"/>
        <end position="652"/>
    </location>
</feature>
<evidence type="ECO:0000256" key="3">
    <source>
        <dbReference type="ARBA" id="ARBA00022741"/>
    </source>
</evidence>
<evidence type="ECO:0000256" key="6">
    <source>
        <dbReference type="ARBA" id="ARBA00022840"/>
    </source>
</evidence>
<dbReference type="OrthoDB" id="4310724at2759"/>
<feature type="compositionally biased region" description="Acidic residues" evidence="11">
    <location>
        <begin position="94"/>
        <end position="103"/>
    </location>
</feature>
<protein>
    <recommendedName>
        <fullName evidence="10">ATP-dependent RNA helicase</fullName>
        <ecNumber evidence="10">3.6.4.13</ecNumber>
    </recommendedName>
</protein>
<comment type="similarity">
    <text evidence="9">Belongs to the DEAD box helicase family.</text>
</comment>
<evidence type="ECO:0000256" key="8">
    <source>
        <dbReference type="PROSITE-ProRule" id="PRU00552"/>
    </source>
</evidence>
<keyword evidence="4 9" id="KW-0378">Hydrolase</keyword>
<reference evidence="15 16" key="1">
    <citation type="journal article" date="2019" name="Sci. Rep.">
        <title>Colletotrichum shisoi sp. nov., an anthracnose pathogen of Perilla frutescens in Japan: molecular phylogenetic, morphological and genomic evidence.</title>
        <authorList>
            <person name="Gan P."/>
            <person name="Tsushima A."/>
            <person name="Hiroyama R."/>
            <person name="Narusaka M."/>
            <person name="Takano Y."/>
            <person name="Narusaka Y."/>
            <person name="Kawaradani M."/>
            <person name="Damm U."/>
            <person name="Shirasu K."/>
        </authorList>
    </citation>
    <scope>NUCLEOTIDE SEQUENCE [LARGE SCALE GENOMIC DNA]</scope>
    <source>
        <strain evidence="15 16">PG-2018a</strain>
    </source>
</reference>
<dbReference type="InterPro" id="IPR027417">
    <property type="entry name" value="P-loop_NTPase"/>
</dbReference>
<dbReference type="AlphaFoldDB" id="A0A5Q4BUV3"/>
<dbReference type="CDD" id="cd17946">
    <property type="entry name" value="DEADc_DDX24"/>
    <property type="match status" value="1"/>
</dbReference>
<keyword evidence="6 9" id="KW-0067">ATP-binding</keyword>
<dbReference type="PROSITE" id="PS51194">
    <property type="entry name" value="HELICASE_CTER"/>
    <property type="match status" value="1"/>
</dbReference>
<feature type="compositionally biased region" description="Basic and acidic residues" evidence="11">
    <location>
        <begin position="142"/>
        <end position="158"/>
    </location>
</feature>
<evidence type="ECO:0000256" key="4">
    <source>
        <dbReference type="ARBA" id="ARBA00022801"/>
    </source>
</evidence>
<evidence type="ECO:0000256" key="1">
    <source>
        <dbReference type="ARBA" id="ARBA00004604"/>
    </source>
</evidence>
<dbReference type="InterPro" id="IPR014014">
    <property type="entry name" value="RNA_helicase_DEAD_Q_motif"/>
</dbReference>
<accession>A0A5Q4BUV3</accession>
<dbReference type="Proteomes" id="UP000326340">
    <property type="component" value="Unassembled WGS sequence"/>
</dbReference>
<evidence type="ECO:0000256" key="9">
    <source>
        <dbReference type="RuleBase" id="RU000492"/>
    </source>
</evidence>
<feature type="region of interest" description="Disordered" evidence="11">
    <location>
        <begin position="704"/>
        <end position="725"/>
    </location>
</feature>
<dbReference type="GO" id="GO:0006364">
    <property type="term" value="P:rRNA processing"/>
    <property type="evidence" value="ECO:0007669"/>
    <property type="project" value="UniProtKB-KW"/>
</dbReference>
<dbReference type="SMART" id="SM00487">
    <property type="entry name" value="DEXDc"/>
    <property type="match status" value="1"/>
</dbReference>
<dbReference type="InterPro" id="IPR000629">
    <property type="entry name" value="RNA-helicase_DEAD-box_CS"/>
</dbReference>
<dbReference type="PROSITE" id="PS51192">
    <property type="entry name" value="HELICASE_ATP_BIND_1"/>
    <property type="match status" value="1"/>
</dbReference>
<organism evidence="15 16">
    <name type="scientific">Colletotrichum shisoi</name>
    <dbReference type="NCBI Taxonomy" id="2078593"/>
    <lineage>
        <taxon>Eukaryota</taxon>
        <taxon>Fungi</taxon>
        <taxon>Dikarya</taxon>
        <taxon>Ascomycota</taxon>
        <taxon>Pezizomycotina</taxon>
        <taxon>Sordariomycetes</taxon>
        <taxon>Hypocreomycetidae</taxon>
        <taxon>Glomerellales</taxon>
        <taxon>Glomerellaceae</taxon>
        <taxon>Colletotrichum</taxon>
        <taxon>Colletotrichum destructivum species complex</taxon>
    </lineage>
</organism>